<dbReference type="InterPro" id="IPR047990">
    <property type="entry name" value="DLW39-like"/>
</dbReference>
<evidence type="ECO:0000313" key="1">
    <source>
        <dbReference type="EMBL" id="GAA2736706.1"/>
    </source>
</evidence>
<reference evidence="1 2" key="1">
    <citation type="journal article" date="2019" name="Int. J. Syst. Evol. Microbiol.">
        <title>The Global Catalogue of Microorganisms (GCM) 10K type strain sequencing project: providing services to taxonomists for standard genome sequencing and annotation.</title>
        <authorList>
            <consortium name="The Broad Institute Genomics Platform"/>
            <consortium name="The Broad Institute Genome Sequencing Center for Infectious Disease"/>
            <person name="Wu L."/>
            <person name="Ma J."/>
        </authorList>
    </citation>
    <scope>NUCLEOTIDE SEQUENCE [LARGE SCALE GENOMIC DNA]</scope>
    <source>
        <strain evidence="1 2">JCM 16378</strain>
    </source>
</reference>
<evidence type="ECO:0000313" key="2">
    <source>
        <dbReference type="Proteomes" id="UP001501326"/>
    </source>
</evidence>
<comment type="caution">
    <text evidence="1">The sequence shown here is derived from an EMBL/GenBank/DDBJ whole genome shotgun (WGS) entry which is preliminary data.</text>
</comment>
<dbReference type="NCBIfam" id="NF038356">
    <property type="entry name" value="actino_DLW39"/>
    <property type="match status" value="1"/>
</dbReference>
<name>A0ABN3UQM9_9MICO</name>
<dbReference type="RefSeq" id="WP_344193072.1">
    <property type="nucleotide sequence ID" value="NZ_BAAARN010000001.1"/>
</dbReference>
<accession>A0ABN3UQM9</accession>
<keyword evidence="2" id="KW-1185">Reference proteome</keyword>
<sequence>MKKILLLIATAVGAAAVQKKLKDQQAEKDLWAEATDSPS</sequence>
<organism evidence="1 2">
    <name type="scientific">Pedococcus aerophilus</name>
    <dbReference type="NCBI Taxonomy" id="436356"/>
    <lineage>
        <taxon>Bacteria</taxon>
        <taxon>Bacillati</taxon>
        <taxon>Actinomycetota</taxon>
        <taxon>Actinomycetes</taxon>
        <taxon>Micrococcales</taxon>
        <taxon>Intrasporangiaceae</taxon>
        <taxon>Pedococcus</taxon>
    </lineage>
</organism>
<gene>
    <name evidence="1" type="ORF">GCM10009867_21910</name>
</gene>
<dbReference type="EMBL" id="BAAARN010000001">
    <property type="protein sequence ID" value="GAA2736706.1"/>
    <property type="molecule type" value="Genomic_DNA"/>
</dbReference>
<dbReference type="Proteomes" id="UP001501326">
    <property type="component" value="Unassembled WGS sequence"/>
</dbReference>
<proteinExistence type="predicted"/>
<protein>
    <submittedName>
        <fullName evidence="1">Uncharacterized protein</fullName>
    </submittedName>
</protein>